<gene>
    <name evidence="10" type="ORF">DCO61_10075</name>
</gene>
<dbReference type="GO" id="GO:0009279">
    <property type="term" value="C:cell outer membrane"/>
    <property type="evidence" value="ECO:0007669"/>
    <property type="project" value="UniProtKB-SubCell"/>
</dbReference>
<comment type="caution">
    <text evidence="10">The sequence shown here is derived from an EMBL/GenBank/DDBJ whole genome shotgun (WGS) entry which is preliminary data.</text>
</comment>
<dbReference type="Proteomes" id="UP000477070">
    <property type="component" value="Unassembled WGS sequence"/>
</dbReference>
<dbReference type="RefSeq" id="WP_118949386.1">
    <property type="nucleotide sequence ID" value="NZ_QBIU01000002.1"/>
</dbReference>
<dbReference type="PANTHER" id="PTHR30069:SF27">
    <property type="entry name" value="BLL4766 PROTEIN"/>
    <property type="match status" value="1"/>
</dbReference>
<keyword evidence="5 7" id="KW-0472">Membrane</keyword>
<evidence type="ECO:0000313" key="10">
    <source>
        <dbReference type="EMBL" id="MWV70335.1"/>
    </source>
</evidence>
<feature type="transmembrane region" description="Helical" evidence="8">
    <location>
        <begin position="12"/>
        <end position="29"/>
    </location>
</feature>
<dbReference type="Gene3D" id="2.40.170.20">
    <property type="entry name" value="TonB-dependent receptor, beta-barrel domain"/>
    <property type="match status" value="1"/>
</dbReference>
<evidence type="ECO:0000256" key="8">
    <source>
        <dbReference type="SAM" id="Phobius"/>
    </source>
</evidence>
<feature type="domain" description="TonB-dependent receptor plug" evidence="9">
    <location>
        <begin position="150"/>
        <end position="257"/>
    </location>
</feature>
<sequence>MGFKVAKILGIYIYIYIYISLCCGVAFGADSKKIESSLKDSIESREVMKKDSKNIESKKCDGVDCHDFYSLRSQKSRNDENIESKMKDSKQNSVDVSLSLNMTENIESKVLTLADIAESSTLQDSNKDIESYKLNKVTTTANTINSDIDKDVSKNIITITKEEISNKGYQNLEQALEHQPFVNFVDSGFGRNIDLRGQGKDSNRAVKILVNGVPINSLDTISGVASFNNLNLEDVEGIEILPGGSSVVYGSGSRGGVVNIITKKIDKDYLKVSLKGSSAEALGLQGGSLSINGGKKLNDSIFLYGSVGVGYIPGPRNTNIKPPAIISSYSISAPTQDQQCPDYVPGANGELPSATQGQAWYPSCDTSPLGETKNATFLNYHDNNLQFNANFGLNYNITESQRLEFNTTYAYNRLKRIPTYLDSRNRRIMANPAYESDKSQPPFLLQSCNPTTGVCRWTADTGSLFPMDYVDLKERRYTIDMDFVGMDVHSMNNSLKYNLAINDSSTFDIILYHNMNLINYTNYYKDGMLPTMYSDLAGSYFHNHNSGLNMKYKLESDKNMLLAGLDNTLGYAIRKLQMDAVIADWGSILPGLGKAYLTTNADNSAFKYAFSPYVYDKYDVLENLNVSGGARIEYSFYRVTNNQRADFTKDESLNGVMPDMDTGNLDSANFDIKTHRFAYALEISPEYNYYKNGYVFSRLEYGFISPSPFQMIDADPENEINQGGSEGPPTGTGTKNLIRNTYNNLQPEKYLTFEIGVKDTYKFDNFWVNGIYLSATTYYTHTFDEIFLNQTSGTNSFLYRNIGQTQRAGFEILSNQSFIDNRVRLAESIGYVWTNIYKADRALMESYAANTNVANFALEGSRVPYVPEWKITLKIEGDIIRSSKHILSGLVQMSYTGESYSLFISSGRNPTNSTAARPQTSDEIYSVMNKGGYFLMDLGLTYGFNGGKWNKWKVSLGARNILDTFYKTYQSRYYYYPAMGRSYYLEAKWEF</sequence>
<dbReference type="AlphaFoldDB" id="A0A6L7DGH8"/>
<evidence type="ECO:0000256" key="3">
    <source>
        <dbReference type="ARBA" id="ARBA00022452"/>
    </source>
</evidence>
<dbReference type="SUPFAM" id="SSF56935">
    <property type="entry name" value="Porins"/>
    <property type="match status" value="1"/>
</dbReference>
<evidence type="ECO:0000256" key="6">
    <source>
        <dbReference type="ARBA" id="ARBA00023237"/>
    </source>
</evidence>
<keyword evidence="3 7" id="KW-1134">Transmembrane beta strand</keyword>
<dbReference type="Pfam" id="PF07715">
    <property type="entry name" value="Plug"/>
    <property type="match status" value="1"/>
</dbReference>
<dbReference type="InterPro" id="IPR039426">
    <property type="entry name" value="TonB-dep_rcpt-like"/>
</dbReference>
<evidence type="ECO:0000313" key="11">
    <source>
        <dbReference type="Proteomes" id="UP000477070"/>
    </source>
</evidence>
<evidence type="ECO:0000259" key="9">
    <source>
        <dbReference type="Pfam" id="PF07715"/>
    </source>
</evidence>
<accession>A0A6L7DGH8</accession>
<evidence type="ECO:0000256" key="1">
    <source>
        <dbReference type="ARBA" id="ARBA00004571"/>
    </source>
</evidence>
<comment type="similarity">
    <text evidence="7">Belongs to the TonB-dependent receptor family.</text>
</comment>
<dbReference type="EMBL" id="QBIU01000002">
    <property type="protein sequence ID" value="MWV70335.1"/>
    <property type="molecule type" value="Genomic_DNA"/>
</dbReference>
<dbReference type="InterPro" id="IPR037066">
    <property type="entry name" value="Plug_dom_sf"/>
</dbReference>
<dbReference type="InterPro" id="IPR036942">
    <property type="entry name" value="Beta-barrel_TonB_sf"/>
</dbReference>
<dbReference type="GO" id="GO:0044718">
    <property type="term" value="P:siderophore transmembrane transport"/>
    <property type="evidence" value="ECO:0007669"/>
    <property type="project" value="TreeGrafter"/>
</dbReference>
<protein>
    <submittedName>
        <fullName evidence="10">TonB-dependent receptor plug domain-containing protein</fullName>
    </submittedName>
</protein>
<keyword evidence="2 7" id="KW-0813">Transport</keyword>
<keyword evidence="10" id="KW-0675">Receptor</keyword>
<comment type="subcellular location">
    <subcellularLocation>
        <location evidence="1 7">Cell outer membrane</location>
        <topology evidence="1 7">Multi-pass membrane protein</topology>
    </subcellularLocation>
</comment>
<dbReference type="InterPro" id="IPR012910">
    <property type="entry name" value="Plug_dom"/>
</dbReference>
<dbReference type="Gene3D" id="2.170.130.10">
    <property type="entry name" value="TonB-dependent receptor, plug domain"/>
    <property type="match status" value="1"/>
</dbReference>
<keyword evidence="4 7" id="KW-0812">Transmembrane</keyword>
<dbReference type="GO" id="GO:0015344">
    <property type="term" value="F:siderophore uptake transmembrane transporter activity"/>
    <property type="evidence" value="ECO:0007669"/>
    <property type="project" value="TreeGrafter"/>
</dbReference>
<evidence type="ECO:0000256" key="2">
    <source>
        <dbReference type="ARBA" id="ARBA00022448"/>
    </source>
</evidence>
<evidence type="ECO:0000256" key="5">
    <source>
        <dbReference type="ARBA" id="ARBA00023136"/>
    </source>
</evidence>
<dbReference type="PROSITE" id="PS52016">
    <property type="entry name" value="TONB_DEPENDENT_REC_3"/>
    <property type="match status" value="1"/>
</dbReference>
<organism evidence="10 11">
    <name type="scientific">Helicobacter saguini</name>
    <dbReference type="NCBI Taxonomy" id="1548018"/>
    <lineage>
        <taxon>Bacteria</taxon>
        <taxon>Pseudomonadati</taxon>
        <taxon>Campylobacterota</taxon>
        <taxon>Epsilonproteobacteria</taxon>
        <taxon>Campylobacterales</taxon>
        <taxon>Helicobacteraceae</taxon>
        <taxon>Helicobacter</taxon>
    </lineage>
</organism>
<proteinExistence type="inferred from homology"/>
<reference evidence="10 11" key="1">
    <citation type="submission" date="2019-12" db="EMBL/GenBank/DDBJ databases">
        <title>Multi-Generational Helicobacter saguini Isolates.</title>
        <authorList>
            <person name="Mannion A."/>
            <person name="Shen Z."/>
            <person name="Fox J.G."/>
        </authorList>
    </citation>
    <scope>NUCLEOTIDE SEQUENCE [LARGE SCALE GENOMIC DNA]</scope>
    <source>
        <strain evidence="11">16-048 (F4)</strain>
    </source>
</reference>
<dbReference type="PANTHER" id="PTHR30069">
    <property type="entry name" value="TONB-DEPENDENT OUTER MEMBRANE RECEPTOR"/>
    <property type="match status" value="1"/>
</dbReference>
<evidence type="ECO:0000256" key="4">
    <source>
        <dbReference type="ARBA" id="ARBA00022692"/>
    </source>
</evidence>
<name>A0A6L7DGH8_9HELI</name>
<keyword evidence="8" id="KW-1133">Transmembrane helix</keyword>
<keyword evidence="6 7" id="KW-0998">Cell outer membrane</keyword>
<evidence type="ECO:0000256" key="7">
    <source>
        <dbReference type="PROSITE-ProRule" id="PRU01360"/>
    </source>
</evidence>